<dbReference type="GO" id="GO:0006508">
    <property type="term" value="P:proteolysis"/>
    <property type="evidence" value="ECO:0007669"/>
    <property type="project" value="UniProtKB-KW"/>
</dbReference>
<dbReference type="GO" id="GO:0008233">
    <property type="term" value="F:peptidase activity"/>
    <property type="evidence" value="ECO:0007669"/>
    <property type="project" value="UniProtKB-KW"/>
</dbReference>
<dbReference type="PANTHER" id="PTHR30217:SF6">
    <property type="entry name" value="TRNA HYDROXYLATION PROTEIN P"/>
    <property type="match status" value="1"/>
</dbReference>
<reference evidence="5 6" key="2">
    <citation type="journal article" date="2011" name="ISME J.">
        <title>RNA-seq reveals cooperative metabolic interactions between two termite-gut spirochete species in co-culture.</title>
        <authorList>
            <person name="Rosenthal A.Z."/>
            <person name="Matson E.G."/>
            <person name="Eldar A."/>
            <person name="Leadbetter J.R."/>
        </authorList>
    </citation>
    <scope>NUCLEOTIDE SEQUENCE [LARGE SCALE GENOMIC DNA]</scope>
    <source>
        <strain evidence="6">ATCC BAA-888 / DSM 13862 / ZAS-9</strain>
    </source>
</reference>
<dbReference type="InterPro" id="IPR001539">
    <property type="entry name" value="Peptidase_U32"/>
</dbReference>
<evidence type="ECO:0000256" key="2">
    <source>
        <dbReference type="ARBA" id="ARBA00022801"/>
    </source>
</evidence>
<gene>
    <name evidence="5" type="ordered locus">TREAZ_3572</name>
</gene>
<dbReference type="Proteomes" id="UP000009222">
    <property type="component" value="Chromosome"/>
</dbReference>
<evidence type="ECO:0000259" key="4">
    <source>
        <dbReference type="Pfam" id="PF16325"/>
    </source>
</evidence>
<organism evidence="5 6">
    <name type="scientific">Leadbettera azotonutricia (strain ATCC BAA-888 / DSM 13862 / ZAS-9)</name>
    <name type="common">Treponema azotonutricium</name>
    <dbReference type="NCBI Taxonomy" id="545695"/>
    <lineage>
        <taxon>Bacteria</taxon>
        <taxon>Pseudomonadati</taxon>
        <taxon>Spirochaetota</taxon>
        <taxon>Spirochaetia</taxon>
        <taxon>Spirochaetales</taxon>
        <taxon>Breznakiellaceae</taxon>
        <taxon>Leadbettera</taxon>
    </lineage>
</organism>
<keyword evidence="1" id="KW-0645">Protease</keyword>
<dbReference type="eggNOG" id="COG0826">
    <property type="taxonomic scope" value="Bacteria"/>
</dbReference>
<reference evidence="6" key="1">
    <citation type="submission" date="2009-12" db="EMBL/GenBank/DDBJ databases">
        <title>Complete sequence of Treponema azotonutricium strain ZAS-9.</title>
        <authorList>
            <person name="Tetu S.G."/>
            <person name="Matson E."/>
            <person name="Ren Q."/>
            <person name="Seshadri R."/>
            <person name="Elbourne L."/>
            <person name="Hassan K.A."/>
            <person name="Durkin A."/>
            <person name="Radune D."/>
            <person name="Mohamoud Y."/>
            <person name="Shay R."/>
            <person name="Jin S."/>
            <person name="Zhang X."/>
            <person name="Lucey K."/>
            <person name="Ballor N.R."/>
            <person name="Ottesen E."/>
            <person name="Rosenthal R."/>
            <person name="Allen A."/>
            <person name="Leadbetter J.R."/>
            <person name="Paulsen I.T."/>
        </authorList>
    </citation>
    <scope>NUCLEOTIDE SEQUENCE [LARGE SCALE GENOMIC DNA]</scope>
    <source>
        <strain evidence="6">ATCC BAA-888 / DSM 13862 / ZAS-9</strain>
    </source>
</reference>
<evidence type="ECO:0000313" key="6">
    <source>
        <dbReference type="Proteomes" id="UP000009222"/>
    </source>
</evidence>
<protein>
    <submittedName>
        <fullName evidence="5">Peptidase U32</fullName>
    </submittedName>
</protein>
<keyword evidence="6" id="KW-1185">Reference proteome</keyword>
<accession>F5Y6Y6</accession>
<dbReference type="MEROPS" id="U32.002"/>
<dbReference type="Pfam" id="PF01136">
    <property type="entry name" value="Peptidase_U32"/>
    <property type="match status" value="1"/>
</dbReference>
<dbReference type="Pfam" id="PF16325">
    <property type="entry name" value="Peptidase_U32_C"/>
    <property type="match status" value="1"/>
</dbReference>
<evidence type="ECO:0000256" key="3">
    <source>
        <dbReference type="ARBA" id="ARBA00038374"/>
    </source>
</evidence>
<dbReference type="PROSITE" id="PS01276">
    <property type="entry name" value="PEPTIDASE_U32"/>
    <property type="match status" value="1"/>
</dbReference>
<dbReference type="RefSeq" id="WP_015712007.1">
    <property type="nucleotide sequence ID" value="NC_015577.1"/>
</dbReference>
<dbReference type="InterPro" id="IPR051454">
    <property type="entry name" value="RNA/ubiquinone_mod_enzymes"/>
</dbReference>
<evidence type="ECO:0000256" key="1">
    <source>
        <dbReference type="ARBA" id="ARBA00022670"/>
    </source>
</evidence>
<dbReference type="EMBL" id="CP001841">
    <property type="protein sequence ID" value="AEF80316.1"/>
    <property type="molecule type" value="Genomic_DNA"/>
</dbReference>
<dbReference type="AlphaFoldDB" id="F5Y6Y6"/>
<dbReference type="InterPro" id="IPR032525">
    <property type="entry name" value="Peptidase_U32_C"/>
</dbReference>
<name>F5Y6Y6_LEAAZ</name>
<feature type="domain" description="Peptidase family U32 C-terminal" evidence="4">
    <location>
        <begin position="319"/>
        <end position="397"/>
    </location>
</feature>
<sequence length="399" mass="44653">MELLSPAGNLEKLKYAYAYGADAVYIGIKDFSLRVKADNFHTDEAAVISGLKGDRKLYCALNIYFHNADLARLESELDYIADYPFDAFIVSDVGAVPLLKRCFPNAKLHLSTQANCTNAEAARVYQDMGFSRIVLGREVSIDEIAVIKAKNPGLELEAFVHGAMCLAYSGRCFLSAWMAGRSGNQGECAHSCRWNYRVLEESERPGEYFPIAAGENFTTILSSRDLCMIDHLGELKSAGVDSIKIEGRMKSLYYTAVVTRAYRKQLDAVCTNSTPCTNDDPAAYRADLFHVSHREYCTGFYFGKSEVERPTETDYLMGHVFLGIIGRQVSDYLYELDIRNQIATGQTIEYIGPDLPHIEDSNFELIEENGNSVKKADHEHIIRIKPGVPVQPGYIIRRV</sequence>
<comment type="similarity">
    <text evidence="3">Belongs to the peptidase U32 family.</text>
</comment>
<dbReference type="InParanoid" id="F5Y6Y6"/>
<dbReference type="OrthoDB" id="9807498at2"/>
<dbReference type="HOGENOM" id="CLU_011540_0_0_12"/>
<keyword evidence="2" id="KW-0378">Hydrolase</keyword>
<dbReference type="PANTHER" id="PTHR30217">
    <property type="entry name" value="PEPTIDASE U32 FAMILY"/>
    <property type="match status" value="1"/>
</dbReference>
<dbReference type="Gene3D" id="2.40.30.10">
    <property type="entry name" value="Translation factors"/>
    <property type="match status" value="1"/>
</dbReference>
<dbReference type="KEGG" id="taz:TREAZ_3572"/>
<proteinExistence type="inferred from homology"/>
<dbReference type="FunCoup" id="F5Y6Y6">
    <property type="interactions" value="90"/>
</dbReference>
<dbReference type="STRING" id="545695.TREAZ_3572"/>
<evidence type="ECO:0000313" key="5">
    <source>
        <dbReference type="EMBL" id="AEF80316.1"/>
    </source>
</evidence>